<keyword evidence="2" id="KW-1185">Reference proteome</keyword>
<accession>A0ABD0M8E6</accession>
<dbReference type="Proteomes" id="UP001519460">
    <property type="component" value="Unassembled WGS sequence"/>
</dbReference>
<evidence type="ECO:0000313" key="2">
    <source>
        <dbReference type="Proteomes" id="UP001519460"/>
    </source>
</evidence>
<gene>
    <name evidence="1" type="ORF">BaRGS_00001566</name>
</gene>
<organism evidence="1 2">
    <name type="scientific">Batillaria attramentaria</name>
    <dbReference type="NCBI Taxonomy" id="370345"/>
    <lineage>
        <taxon>Eukaryota</taxon>
        <taxon>Metazoa</taxon>
        <taxon>Spiralia</taxon>
        <taxon>Lophotrochozoa</taxon>
        <taxon>Mollusca</taxon>
        <taxon>Gastropoda</taxon>
        <taxon>Caenogastropoda</taxon>
        <taxon>Sorbeoconcha</taxon>
        <taxon>Cerithioidea</taxon>
        <taxon>Batillariidae</taxon>
        <taxon>Batillaria</taxon>
    </lineage>
</organism>
<comment type="caution">
    <text evidence="1">The sequence shown here is derived from an EMBL/GenBank/DDBJ whole genome shotgun (WGS) entry which is preliminary data.</text>
</comment>
<reference evidence="1 2" key="1">
    <citation type="journal article" date="2023" name="Sci. Data">
        <title>Genome assembly of the Korean intertidal mud-creeper Batillaria attramentaria.</title>
        <authorList>
            <person name="Patra A.K."/>
            <person name="Ho P.T."/>
            <person name="Jun S."/>
            <person name="Lee S.J."/>
            <person name="Kim Y."/>
            <person name="Won Y.J."/>
        </authorList>
    </citation>
    <scope>NUCLEOTIDE SEQUENCE [LARGE SCALE GENOMIC DNA]</scope>
    <source>
        <strain evidence="1">Wonlab-2016</strain>
    </source>
</reference>
<evidence type="ECO:0000313" key="1">
    <source>
        <dbReference type="EMBL" id="KAK7507631.1"/>
    </source>
</evidence>
<dbReference type="AlphaFoldDB" id="A0ABD0M8E6"/>
<dbReference type="EMBL" id="JACVVK020000004">
    <property type="protein sequence ID" value="KAK7507631.1"/>
    <property type="molecule type" value="Genomic_DNA"/>
</dbReference>
<proteinExistence type="predicted"/>
<protein>
    <submittedName>
        <fullName evidence="1">Uncharacterized protein</fullName>
    </submittedName>
</protein>
<sequence>MGICVKTCDESAERRAWEQCIVLCFLTDSGKLGVLFKYDIGNAISLGSIAVLIADTTEQLVETDPKDHVVPASAHTHTESTINFLKTMVGKVTTVYTSSAPDRSSI</sequence>
<name>A0ABD0M8E6_9CAEN</name>